<feature type="non-terminal residue" evidence="1">
    <location>
        <position position="1"/>
    </location>
</feature>
<comment type="caution">
    <text evidence="1">The sequence shown here is derived from an EMBL/GenBank/DDBJ whole genome shotgun (WGS) entry which is preliminary data.</text>
</comment>
<sequence length="95" mass="11024">MSLAPFYFLRKRVQMSVYGAFTCLPRTRWQRSGHGDKQFWPTCITIWVQHLEMMGCNLHVVPRYSSSGSLHISQSLLGSPRRWNLTHTSTVIVEN</sequence>
<evidence type="ECO:0000313" key="1">
    <source>
        <dbReference type="EMBL" id="KAF6149789.1"/>
    </source>
</evidence>
<dbReference type="EMBL" id="JACGCM010001782">
    <property type="protein sequence ID" value="KAF6149789.1"/>
    <property type="molecule type" value="Genomic_DNA"/>
</dbReference>
<proteinExistence type="predicted"/>
<evidence type="ECO:0000313" key="2">
    <source>
        <dbReference type="Proteomes" id="UP000541444"/>
    </source>
</evidence>
<keyword evidence="2" id="KW-1185">Reference proteome</keyword>
<organism evidence="1 2">
    <name type="scientific">Kingdonia uniflora</name>
    <dbReference type="NCBI Taxonomy" id="39325"/>
    <lineage>
        <taxon>Eukaryota</taxon>
        <taxon>Viridiplantae</taxon>
        <taxon>Streptophyta</taxon>
        <taxon>Embryophyta</taxon>
        <taxon>Tracheophyta</taxon>
        <taxon>Spermatophyta</taxon>
        <taxon>Magnoliopsida</taxon>
        <taxon>Ranunculales</taxon>
        <taxon>Circaeasteraceae</taxon>
        <taxon>Kingdonia</taxon>
    </lineage>
</organism>
<name>A0A7J7M4I3_9MAGN</name>
<protein>
    <submittedName>
        <fullName evidence="1">Uncharacterized protein</fullName>
    </submittedName>
</protein>
<reference evidence="1 2" key="1">
    <citation type="journal article" date="2020" name="IScience">
        <title>Genome Sequencing of the Endangered Kingdonia uniflora (Circaeasteraceae, Ranunculales) Reveals Potential Mechanisms of Evolutionary Specialization.</title>
        <authorList>
            <person name="Sun Y."/>
            <person name="Deng T."/>
            <person name="Zhang A."/>
            <person name="Moore M.J."/>
            <person name="Landis J.B."/>
            <person name="Lin N."/>
            <person name="Zhang H."/>
            <person name="Zhang X."/>
            <person name="Huang J."/>
            <person name="Zhang X."/>
            <person name="Sun H."/>
            <person name="Wang H."/>
        </authorList>
    </citation>
    <scope>NUCLEOTIDE SEQUENCE [LARGE SCALE GENOMIC DNA]</scope>
    <source>
        <strain evidence="1">TB1705</strain>
        <tissue evidence="1">Leaf</tissue>
    </source>
</reference>
<dbReference type="Proteomes" id="UP000541444">
    <property type="component" value="Unassembled WGS sequence"/>
</dbReference>
<gene>
    <name evidence="1" type="ORF">GIB67_017522</name>
</gene>
<dbReference type="AlphaFoldDB" id="A0A7J7M4I3"/>
<accession>A0A7J7M4I3</accession>